<accession>A0A158K204</accession>
<dbReference type="InterPro" id="IPR050925">
    <property type="entry name" value="Rhomboid_protease_S54"/>
</dbReference>
<comment type="similarity">
    <text evidence="2">Belongs to the peptidase S54 family.</text>
</comment>
<evidence type="ECO:0000256" key="6">
    <source>
        <dbReference type="ARBA" id="ARBA00023136"/>
    </source>
</evidence>
<dbReference type="RefSeq" id="WP_197500494.1">
    <property type="nucleotide sequence ID" value="NZ_FCOK02000169.1"/>
</dbReference>
<dbReference type="GO" id="GO:0004252">
    <property type="term" value="F:serine-type endopeptidase activity"/>
    <property type="evidence" value="ECO:0007669"/>
    <property type="project" value="InterPro"/>
</dbReference>
<reference evidence="10 11" key="1">
    <citation type="submission" date="2016-01" db="EMBL/GenBank/DDBJ databases">
        <authorList>
            <person name="Oliw E.H."/>
        </authorList>
    </citation>
    <scope>NUCLEOTIDE SEQUENCE [LARGE SCALE GENOMIC DNA]</scope>
    <source>
        <strain evidence="10">LMG 27134</strain>
    </source>
</reference>
<evidence type="ECO:0000256" key="2">
    <source>
        <dbReference type="ARBA" id="ARBA00009045"/>
    </source>
</evidence>
<feature type="transmembrane region" description="Helical" evidence="8">
    <location>
        <begin position="160"/>
        <end position="180"/>
    </location>
</feature>
<sequence>MSHIEPSWGFVDSPEPRTEDTGRRPVELILPIALGSRLRKKWGEVRARSFENKGTVHVNDRAVTIQTSVSRLFRSSLRGDLILQREDIYNVRIDGRSVQFDLANGPGELETIVVRTRNREEAKVLVDALPTQVTRTYATENRERLLFLERINERTPHVRATWTIVTISTLVYIVMAVRGFGRISLSATVAAGSNFGPYTQAGQWWRLLTAVFIHAGFLHLFFNMLVLVQSGRVAERLFGMARFVVLYVFAGLTGSLASLLWHPGVNSVGASGAIFGVLGAIVAYLVRHGSVVPRALYLRHLRLAVAFIVYALPSGFRHQGIDNGAHLGGLLGGLMLGLLLAPPPDESTETRDQRTMSLGISAALACGLIGGMMWALGDLATRPDRQETMQFSKVIVQSSDLEKHAIADVNALKRYPTTAAGRTAVAGQIRGKLVPEWQRLYDSTETAQVPLDSAEWRTRKSLLTYYGDTLKLLELTANMIEANQLDDKVSIMLVETLVQKVDRERAEMLKRGATS</sequence>
<dbReference type="AlphaFoldDB" id="A0A158K204"/>
<feature type="transmembrane region" description="Helical" evidence="8">
    <location>
        <begin position="240"/>
        <end position="261"/>
    </location>
</feature>
<evidence type="ECO:0000313" key="10">
    <source>
        <dbReference type="EMBL" id="SAL74773.1"/>
    </source>
</evidence>
<dbReference type="InterPro" id="IPR022764">
    <property type="entry name" value="Peptidase_S54_rhomboid_dom"/>
</dbReference>
<protein>
    <submittedName>
        <fullName evidence="10">Rhomboid family protein</fullName>
    </submittedName>
</protein>
<feature type="transmembrane region" description="Helical" evidence="8">
    <location>
        <begin position="324"/>
        <end position="343"/>
    </location>
</feature>
<evidence type="ECO:0000259" key="9">
    <source>
        <dbReference type="Pfam" id="PF01694"/>
    </source>
</evidence>
<evidence type="ECO:0000256" key="3">
    <source>
        <dbReference type="ARBA" id="ARBA00022692"/>
    </source>
</evidence>
<proteinExistence type="inferred from homology"/>
<evidence type="ECO:0000256" key="4">
    <source>
        <dbReference type="ARBA" id="ARBA00022801"/>
    </source>
</evidence>
<evidence type="ECO:0000313" key="11">
    <source>
        <dbReference type="Proteomes" id="UP000054683"/>
    </source>
</evidence>
<keyword evidence="3 8" id="KW-0812">Transmembrane</keyword>
<feature type="transmembrane region" description="Helical" evidence="8">
    <location>
        <begin position="355"/>
        <end position="376"/>
    </location>
</feature>
<dbReference type="InterPro" id="IPR035952">
    <property type="entry name" value="Rhomboid-like_sf"/>
</dbReference>
<keyword evidence="5 8" id="KW-1133">Transmembrane helix</keyword>
<comment type="subcellular location">
    <subcellularLocation>
        <location evidence="1">Membrane</location>
        <topology evidence="1">Multi-pass membrane protein</topology>
    </subcellularLocation>
</comment>
<dbReference type="GO" id="GO:0016020">
    <property type="term" value="C:membrane"/>
    <property type="evidence" value="ECO:0007669"/>
    <property type="project" value="UniProtKB-SubCell"/>
</dbReference>
<evidence type="ECO:0000256" key="8">
    <source>
        <dbReference type="SAM" id="Phobius"/>
    </source>
</evidence>
<feature type="region of interest" description="Disordered" evidence="7">
    <location>
        <begin position="1"/>
        <end position="22"/>
    </location>
</feature>
<dbReference type="PANTHER" id="PTHR43731">
    <property type="entry name" value="RHOMBOID PROTEASE"/>
    <property type="match status" value="1"/>
</dbReference>
<dbReference type="Proteomes" id="UP000054683">
    <property type="component" value="Unassembled WGS sequence"/>
</dbReference>
<dbReference type="Gene3D" id="1.20.1540.10">
    <property type="entry name" value="Rhomboid-like"/>
    <property type="match status" value="1"/>
</dbReference>
<feature type="domain" description="Peptidase S54 rhomboid" evidence="9">
    <location>
        <begin position="202"/>
        <end position="341"/>
    </location>
</feature>
<evidence type="ECO:0000256" key="1">
    <source>
        <dbReference type="ARBA" id="ARBA00004141"/>
    </source>
</evidence>
<dbReference type="Pfam" id="PF01694">
    <property type="entry name" value="Rhomboid"/>
    <property type="match status" value="1"/>
</dbReference>
<evidence type="ECO:0000256" key="5">
    <source>
        <dbReference type="ARBA" id="ARBA00022989"/>
    </source>
</evidence>
<dbReference type="EMBL" id="FCOK02000169">
    <property type="protein sequence ID" value="SAL74773.1"/>
    <property type="molecule type" value="Genomic_DNA"/>
</dbReference>
<feature type="transmembrane region" description="Helical" evidence="8">
    <location>
        <begin position="295"/>
        <end position="312"/>
    </location>
</feature>
<feature type="transmembrane region" description="Helical" evidence="8">
    <location>
        <begin position="204"/>
        <end position="228"/>
    </location>
</feature>
<dbReference type="PANTHER" id="PTHR43731:SF14">
    <property type="entry name" value="PRESENILIN-ASSOCIATED RHOMBOID-LIKE PROTEIN, MITOCHONDRIAL"/>
    <property type="match status" value="1"/>
</dbReference>
<dbReference type="SUPFAM" id="SSF144091">
    <property type="entry name" value="Rhomboid-like"/>
    <property type="match status" value="1"/>
</dbReference>
<keyword evidence="6 8" id="KW-0472">Membrane</keyword>
<name>A0A158K204_9BURK</name>
<evidence type="ECO:0000256" key="7">
    <source>
        <dbReference type="SAM" id="MobiDB-lite"/>
    </source>
</evidence>
<keyword evidence="4" id="KW-0378">Hydrolase</keyword>
<feature type="transmembrane region" description="Helical" evidence="8">
    <location>
        <begin position="267"/>
        <end position="286"/>
    </location>
</feature>
<gene>
    <name evidence="10" type="ORF">AWB69_09238</name>
</gene>
<organism evidence="10 11">
    <name type="scientific">Caballeronia udeis</name>
    <dbReference type="NCBI Taxonomy" id="1232866"/>
    <lineage>
        <taxon>Bacteria</taxon>
        <taxon>Pseudomonadati</taxon>
        <taxon>Pseudomonadota</taxon>
        <taxon>Betaproteobacteria</taxon>
        <taxon>Burkholderiales</taxon>
        <taxon>Burkholderiaceae</taxon>
        <taxon>Caballeronia</taxon>
    </lineage>
</organism>